<reference evidence="1 2" key="1">
    <citation type="journal article" date="2016" name="Sci. Rep.">
        <title>The Dendrobium catenatum Lindl. genome sequence provides insights into polysaccharide synthase, floral development and adaptive evolution.</title>
        <authorList>
            <person name="Zhang G.Q."/>
            <person name="Xu Q."/>
            <person name="Bian C."/>
            <person name="Tsai W.C."/>
            <person name="Yeh C.M."/>
            <person name="Liu K.W."/>
            <person name="Yoshida K."/>
            <person name="Zhang L.S."/>
            <person name="Chang S.B."/>
            <person name="Chen F."/>
            <person name="Shi Y."/>
            <person name="Su Y.Y."/>
            <person name="Zhang Y.Q."/>
            <person name="Chen L.J."/>
            <person name="Yin Y."/>
            <person name="Lin M."/>
            <person name="Huang H."/>
            <person name="Deng H."/>
            <person name="Wang Z.W."/>
            <person name="Zhu S.L."/>
            <person name="Zhao X."/>
            <person name="Deng C."/>
            <person name="Niu S.C."/>
            <person name="Huang J."/>
            <person name="Wang M."/>
            <person name="Liu G.H."/>
            <person name="Yang H.J."/>
            <person name="Xiao X.J."/>
            <person name="Hsiao Y.Y."/>
            <person name="Wu W.L."/>
            <person name="Chen Y.Y."/>
            <person name="Mitsuda N."/>
            <person name="Ohme-Takagi M."/>
            <person name="Luo Y.B."/>
            <person name="Van de Peer Y."/>
            <person name="Liu Z.J."/>
        </authorList>
    </citation>
    <scope>NUCLEOTIDE SEQUENCE [LARGE SCALE GENOMIC DNA]</scope>
    <source>
        <tissue evidence="1">The whole plant</tissue>
    </source>
</reference>
<gene>
    <name evidence="1" type="ORF">MA16_Dca014461</name>
</gene>
<dbReference type="PANTHER" id="PTHR47459">
    <property type="entry name" value="KINESIN LIGHT CHAIN-RELATED"/>
    <property type="match status" value="1"/>
</dbReference>
<keyword evidence="2" id="KW-1185">Reference proteome</keyword>
<dbReference type="EMBL" id="KZ503238">
    <property type="protein sequence ID" value="PKU66854.1"/>
    <property type="molecule type" value="Genomic_DNA"/>
</dbReference>
<proteinExistence type="predicted"/>
<dbReference type="AlphaFoldDB" id="A0A2I0VTY4"/>
<dbReference type="Proteomes" id="UP000233837">
    <property type="component" value="Unassembled WGS sequence"/>
</dbReference>
<name>A0A2I0VTY4_9ASPA</name>
<accession>A0A2I0VTY4</accession>
<reference evidence="1 2" key="2">
    <citation type="journal article" date="2017" name="Nature">
        <title>The Apostasia genome and the evolution of orchids.</title>
        <authorList>
            <person name="Zhang G.Q."/>
            <person name="Liu K.W."/>
            <person name="Li Z."/>
            <person name="Lohaus R."/>
            <person name="Hsiao Y.Y."/>
            <person name="Niu S.C."/>
            <person name="Wang J.Y."/>
            <person name="Lin Y.C."/>
            <person name="Xu Q."/>
            <person name="Chen L.J."/>
            <person name="Yoshida K."/>
            <person name="Fujiwara S."/>
            <person name="Wang Z.W."/>
            <person name="Zhang Y.Q."/>
            <person name="Mitsuda N."/>
            <person name="Wang M."/>
            <person name="Liu G.H."/>
            <person name="Pecoraro L."/>
            <person name="Huang H.X."/>
            <person name="Xiao X.J."/>
            <person name="Lin M."/>
            <person name="Wu X.Y."/>
            <person name="Wu W.L."/>
            <person name="Chen Y.Y."/>
            <person name="Chang S.B."/>
            <person name="Sakamoto S."/>
            <person name="Ohme-Takagi M."/>
            <person name="Yagi M."/>
            <person name="Zeng S.J."/>
            <person name="Shen C.Y."/>
            <person name="Yeh C.M."/>
            <person name="Luo Y.B."/>
            <person name="Tsai W.C."/>
            <person name="Van de Peer Y."/>
            <person name="Liu Z.J."/>
        </authorList>
    </citation>
    <scope>NUCLEOTIDE SEQUENCE [LARGE SCALE GENOMIC DNA]</scope>
    <source>
        <tissue evidence="1">The whole plant</tissue>
    </source>
</reference>
<dbReference type="STRING" id="906689.A0A2I0VTY4"/>
<sequence length="93" mass="10514">MGIAYRDLVEAYAAVLNLKEAWTMCKKTLKFHLSRLGQNSGEVAHGRRLLGVLYTELLDHVNAMEQNQLSKKILKSWGMSSDLILLEIDPDNV</sequence>
<dbReference type="InterPro" id="IPR011990">
    <property type="entry name" value="TPR-like_helical_dom_sf"/>
</dbReference>
<protein>
    <submittedName>
        <fullName evidence="1">Uncharacterized protein</fullName>
    </submittedName>
</protein>
<organism evidence="1 2">
    <name type="scientific">Dendrobium catenatum</name>
    <dbReference type="NCBI Taxonomy" id="906689"/>
    <lineage>
        <taxon>Eukaryota</taxon>
        <taxon>Viridiplantae</taxon>
        <taxon>Streptophyta</taxon>
        <taxon>Embryophyta</taxon>
        <taxon>Tracheophyta</taxon>
        <taxon>Spermatophyta</taxon>
        <taxon>Magnoliopsida</taxon>
        <taxon>Liliopsida</taxon>
        <taxon>Asparagales</taxon>
        <taxon>Orchidaceae</taxon>
        <taxon>Epidendroideae</taxon>
        <taxon>Malaxideae</taxon>
        <taxon>Dendrobiinae</taxon>
        <taxon>Dendrobium</taxon>
    </lineage>
</organism>
<evidence type="ECO:0000313" key="2">
    <source>
        <dbReference type="Proteomes" id="UP000233837"/>
    </source>
</evidence>
<dbReference type="PANTHER" id="PTHR47459:SF1">
    <property type="entry name" value="KINESIN LIGHT CHAIN-RELATED"/>
    <property type="match status" value="1"/>
</dbReference>
<evidence type="ECO:0000313" key="1">
    <source>
        <dbReference type="EMBL" id="PKU66854.1"/>
    </source>
</evidence>
<dbReference type="Gene3D" id="1.25.40.10">
    <property type="entry name" value="Tetratricopeptide repeat domain"/>
    <property type="match status" value="1"/>
</dbReference>